<evidence type="ECO:0000256" key="3">
    <source>
        <dbReference type="ARBA" id="ARBA00022448"/>
    </source>
</evidence>
<dbReference type="GO" id="GO:0140359">
    <property type="term" value="F:ABC-type transporter activity"/>
    <property type="evidence" value="ECO:0007669"/>
    <property type="project" value="InterPro"/>
</dbReference>
<feature type="transmembrane region" description="Helical" evidence="11">
    <location>
        <begin position="235"/>
        <end position="256"/>
    </location>
</feature>
<keyword evidence="4 11" id="KW-1003">Cell membrane</keyword>
<dbReference type="PANTHER" id="PTHR30413">
    <property type="entry name" value="INNER MEMBRANE TRANSPORT PERMEASE"/>
    <property type="match status" value="1"/>
</dbReference>
<keyword evidence="3 11" id="KW-0813">Transport</keyword>
<dbReference type="Proteomes" id="UP000030021">
    <property type="component" value="Unassembled WGS sequence"/>
</dbReference>
<dbReference type="GO" id="GO:0015920">
    <property type="term" value="P:lipopolysaccharide transport"/>
    <property type="evidence" value="ECO:0007669"/>
    <property type="project" value="TreeGrafter"/>
</dbReference>
<keyword evidence="8 11" id="KW-1133">Transmembrane helix</keyword>
<feature type="transmembrane region" description="Helical" evidence="11">
    <location>
        <begin position="118"/>
        <end position="140"/>
    </location>
</feature>
<feature type="transmembrane region" description="Helical" evidence="11">
    <location>
        <begin position="190"/>
        <end position="207"/>
    </location>
</feature>
<evidence type="ECO:0000256" key="2">
    <source>
        <dbReference type="ARBA" id="ARBA00007783"/>
    </source>
</evidence>
<proteinExistence type="inferred from homology"/>
<evidence type="ECO:0000256" key="7">
    <source>
        <dbReference type="ARBA" id="ARBA00022903"/>
    </source>
</evidence>
<dbReference type="PANTHER" id="PTHR30413:SF10">
    <property type="entry name" value="CAPSULE POLYSACCHARIDE EXPORT INNER-MEMBRANE PROTEIN CTRC"/>
    <property type="match status" value="1"/>
</dbReference>
<dbReference type="HOGENOM" id="CLU_060703_5_0_5"/>
<dbReference type="Pfam" id="PF01061">
    <property type="entry name" value="ABC2_membrane"/>
    <property type="match status" value="1"/>
</dbReference>
<keyword evidence="6 11" id="KW-0812">Transmembrane</keyword>
<dbReference type="eggNOG" id="COG1682">
    <property type="taxonomic scope" value="Bacteria"/>
</dbReference>
<keyword evidence="9" id="KW-0625">Polysaccharide transport</keyword>
<accession>A0A0A0HR62</accession>
<keyword evidence="10 11" id="KW-0472">Membrane</keyword>
<comment type="subcellular location">
    <subcellularLocation>
        <location evidence="11">Cell inner membrane</location>
        <topology evidence="11">Multi-pass membrane protein</topology>
    </subcellularLocation>
    <subcellularLocation>
        <location evidence="1">Cell membrane</location>
        <topology evidence="1">Multi-pass membrane protein</topology>
    </subcellularLocation>
</comment>
<keyword evidence="5" id="KW-0762">Sugar transport</keyword>
<dbReference type="STRING" id="215743.ROSMUCSMR3_02312"/>
<evidence type="ECO:0000256" key="5">
    <source>
        <dbReference type="ARBA" id="ARBA00022597"/>
    </source>
</evidence>
<dbReference type="InterPro" id="IPR013525">
    <property type="entry name" value="ABC2_TM"/>
</dbReference>
<dbReference type="PRINTS" id="PR00164">
    <property type="entry name" value="ABC2TRNSPORT"/>
</dbReference>
<feature type="transmembrane region" description="Helical" evidence="11">
    <location>
        <begin position="152"/>
        <end position="178"/>
    </location>
</feature>
<dbReference type="InterPro" id="IPR047817">
    <property type="entry name" value="ABC2_TM_bact-type"/>
</dbReference>
<evidence type="ECO:0000256" key="4">
    <source>
        <dbReference type="ARBA" id="ARBA00022475"/>
    </source>
</evidence>
<dbReference type="PROSITE" id="PS51012">
    <property type="entry name" value="ABC_TM2"/>
    <property type="match status" value="1"/>
</dbReference>
<dbReference type="OrthoDB" id="8479094at2"/>
<evidence type="ECO:0000256" key="10">
    <source>
        <dbReference type="ARBA" id="ARBA00023136"/>
    </source>
</evidence>
<dbReference type="GO" id="GO:0043190">
    <property type="term" value="C:ATP-binding cassette (ABC) transporter complex"/>
    <property type="evidence" value="ECO:0007669"/>
    <property type="project" value="InterPro"/>
</dbReference>
<dbReference type="GO" id="GO:0015774">
    <property type="term" value="P:polysaccharide transport"/>
    <property type="evidence" value="ECO:0007669"/>
    <property type="project" value="UniProtKB-KW"/>
</dbReference>
<gene>
    <name evidence="13" type="ORF">rosmuc_00891</name>
</gene>
<comment type="caution">
    <text evidence="13">The sequence shown here is derived from an EMBL/GenBank/DDBJ whole genome shotgun (WGS) entry which is preliminary data.</text>
</comment>
<feature type="transmembrane region" description="Helical" evidence="11">
    <location>
        <begin position="68"/>
        <end position="88"/>
    </location>
</feature>
<keyword evidence="7" id="KW-0972">Capsule biogenesis/degradation</keyword>
<dbReference type="InterPro" id="IPR000412">
    <property type="entry name" value="ABC_2_transport"/>
</dbReference>
<evidence type="ECO:0000256" key="6">
    <source>
        <dbReference type="ARBA" id="ARBA00022692"/>
    </source>
</evidence>
<feature type="domain" description="ABC transmembrane type-2" evidence="12">
    <location>
        <begin position="38"/>
        <end position="259"/>
    </location>
</feature>
<sequence length="266" mass="29830">MTNVTFPPALPRKRTGTVQTVIALMLREMSATYGRSSLGYLWAILEPVAGIFLLTFVFSLAFRSPSLGTSFPLFFATGILPFMAYMDVSNKMSVALRYSKQLLFYPGVTYTDALIARFLLNAITSIMIAVILLPLIIIFYDLNVIIDMKAIAWGYMLAFALGAGIGTLNCFLLSVLPIWERAWAVLNRPLFLVSGVIVLFDTVPLPYRDWMWWNPLTHPIGLVRKGIYSTYDATYVSSVYVLAVSGVTLALGLLLLRRYHRDIINF</sequence>
<reference evidence="13 14" key="1">
    <citation type="submission" date="2013-01" db="EMBL/GenBank/DDBJ databases">
        <authorList>
            <person name="Fiebig A."/>
            <person name="Goeker M."/>
            <person name="Klenk H.-P.P."/>
        </authorList>
    </citation>
    <scope>NUCLEOTIDE SEQUENCE [LARGE SCALE GENOMIC DNA]</scope>
    <source>
        <strain evidence="13 14">DSM 17069</strain>
    </source>
</reference>
<evidence type="ECO:0000256" key="1">
    <source>
        <dbReference type="ARBA" id="ARBA00004651"/>
    </source>
</evidence>
<evidence type="ECO:0000256" key="8">
    <source>
        <dbReference type="ARBA" id="ARBA00022989"/>
    </source>
</evidence>
<dbReference type="PATRIC" id="fig|1288298.3.peg.903"/>
<protein>
    <recommendedName>
        <fullName evidence="11">Transport permease protein</fullName>
    </recommendedName>
</protein>
<comment type="similarity">
    <text evidence="2 11">Belongs to the ABC-2 integral membrane protein family.</text>
</comment>
<feature type="transmembrane region" description="Helical" evidence="11">
    <location>
        <begin position="39"/>
        <end position="62"/>
    </location>
</feature>
<evidence type="ECO:0000313" key="14">
    <source>
        <dbReference type="Proteomes" id="UP000030021"/>
    </source>
</evidence>
<organism evidence="13 14">
    <name type="scientific">Roseovarius mucosus DSM 17069</name>
    <dbReference type="NCBI Taxonomy" id="1288298"/>
    <lineage>
        <taxon>Bacteria</taxon>
        <taxon>Pseudomonadati</taxon>
        <taxon>Pseudomonadota</taxon>
        <taxon>Alphaproteobacteria</taxon>
        <taxon>Rhodobacterales</taxon>
        <taxon>Roseobacteraceae</taxon>
        <taxon>Roseovarius</taxon>
    </lineage>
</organism>
<evidence type="ECO:0000256" key="11">
    <source>
        <dbReference type="RuleBase" id="RU361157"/>
    </source>
</evidence>
<evidence type="ECO:0000313" key="13">
    <source>
        <dbReference type="EMBL" id="KGM89406.1"/>
    </source>
</evidence>
<evidence type="ECO:0000259" key="12">
    <source>
        <dbReference type="PROSITE" id="PS51012"/>
    </source>
</evidence>
<dbReference type="EMBL" id="AONH01000002">
    <property type="protein sequence ID" value="KGM89406.1"/>
    <property type="molecule type" value="Genomic_DNA"/>
</dbReference>
<evidence type="ECO:0000256" key="9">
    <source>
        <dbReference type="ARBA" id="ARBA00023047"/>
    </source>
</evidence>
<dbReference type="AlphaFoldDB" id="A0A0A0HR62"/>
<name>A0A0A0HR62_9RHOB</name>